<sequence length="168" mass="18605">MSLRHCLFPLLLCGAIGCSHLPGWSDSLMHPGRDLEERKAELADSLAQRGAKARLRTAQAHFANGDTAKCRKQVEETLELQPDSIPALQMAAEVALAEDRGEDAIGYYRRLVALRPGDAQTQHLLGVVLEMEGKVIEANEHFLRASQLEPNNPVYRMSQIPTSPPIYH</sequence>
<gene>
    <name evidence="2" type="ORF">Enr8_33110</name>
</gene>
<evidence type="ECO:0000313" key="3">
    <source>
        <dbReference type="Proteomes" id="UP000318878"/>
    </source>
</evidence>
<proteinExistence type="predicted"/>
<organism evidence="2 3">
    <name type="scientific">Blastopirellula retiformator</name>
    <dbReference type="NCBI Taxonomy" id="2527970"/>
    <lineage>
        <taxon>Bacteria</taxon>
        <taxon>Pseudomonadati</taxon>
        <taxon>Planctomycetota</taxon>
        <taxon>Planctomycetia</taxon>
        <taxon>Pirellulales</taxon>
        <taxon>Pirellulaceae</taxon>
        <taxon>Blastopirellula</taxon>
    </lineage>
</organism>
<dbReference type="InterPro" id="IPR019734">
    <property type="entry name" value="TPR_rpt"/>
</dbReference>
<name>A0A5C5V0F6_9BACT</name>
<dbReference type="OrthoDB" id="7006440at2"/>
<dbReference type="EMBL" id="SJPF01000004">
    <property type="protein sequence ID" value="TWT31390.1"/>
    <property type="molecule type" value="Genomic_DNA"/>
</dbReference>
<dbReference type="PROSITE" id="PS51257">
    <property type="entry name" value="PROKAR_LIPOPROTEIN"/>
    <property type="match status" value="1"/>
</dbReference>
<dbReference type="Proteomes" id="UP000318878">
    <property type="component" value="Unassembled WGS sequence"/>
</dbReference>
<dbReference type="SUPFAM" id="SSF48452">
    <property type="entry name" value="TPR-like"/>
    <property type="match status" value="1"/>
</dbReference>
<dbReference type="RefSeq" id="WP_146433487.1">
    <property type="nucleotide sequence ID" value="NZ_SJPF01000004.1"/>
</dbReference>
<accession>A0A5C5V0F6</accession>
<evidence type="ECO:0000313" key="2">
    <source>
        <dbReference type="EMBL" id="TWT31390.1"/>
    </source>
</evidence>
<dbReference type="AlphaFoldDB" id="A0A5C5V0F6"/>
<keyword evidence="3" id="KW-1185">Reference proteome</keyword>
<dbReference type="SMART" id="SM00028">
    <property type="entry name" value="TPR"/>
    <property type="match status" value="3"/>
</dbReference>
<protein>
    <submittedName>
        <fullName evidence="2">Tetratricopeptide repeat protein</fullName>
    </submittedName>
</protein>
<keyword evidence="1" id="KW-0802">TPR repeat</keyword>
<dbReference type="PROSITE" id="PS50005">
    <property type="entry name" value="TPR"/>
    <property type="match status" value="1"/>
</dbReference>
<dbReference type="InterPro" id="IPR011990">
    <property type="entry name" value="TPR-like_helical_dom_sf"/>
</dbReference>
<reference evidence="2 3" key="1">
    <citation type="submission" date="2019-02" db="EMBL/GenBank/DDBJ databases">
        <title>Deep-cultivation of Planctomycetes and their phenomic and genomic characterization uncovers novel biology.</title>
        <authorList>
            <person name="Wiegand S."/>
            <person name="Jogler M."/>
            <person name="Boedeker C."/>
            <person name="Pinto D."/>
            <person name="Vollmers J."/>
            <person name="Rivas-Marin E."/>
            <person name="Kohn T."/>
            <person name="Peeters S.H."/>
            <person name="Heuer A."/>
            <person name="Rast P."/>
            <person name="Oberbeckmann S."/>
            <person name="Bunk B."/>
            <person name="Jeske O."/>
            <person name="Meyerdierks A."/>
            <person name="Storesund J.E."/>
            <person name="Kallscheuer N."/>
            <person name="Luecker S."/>
            <person name="Lage O.M."/>
            <person name="Pohl T."/>
            <person name="Merkel B.J."/>
            <person name="Hornburger P."/>
            <person name="Mueller R.-W."/>
            <person name="Bruemmer F."/>
            <person name="Labrenz M."/>
            <person name="Spormann A.M."/>
            <person name="Op Den Camp H."/>
            <person name="Overmann J."/>
            <person name="Amann R."/>
            <person name="Jetten M.S.M."/>
            <person name="Mascher T."/>
            <person name="Medema M.H."/>
            <person name="Devos D.P."/>
            <person name="Kaster A.-K."/>
            <person name="Ovreas L."/>
            <person name="Rohde M."/>
            <person name="Galperin M.Y."/>
            <person name="Jogler C."/>
        </authorList>
    </citation>
    <scope>NUCLEOTIDE SEQUENCE [LARGE SCALE GENOMIC DNA]</scope>
    <source>
        <strain evidence="2 3">Enr8</strain>
    </source>
</reference>
<evidence type="ECO:0000256" key="1">
    <source>
        <dbReference type="PROSITE-ProRule" id="PRU00339"/>
    </source>
</evidence>
<feature type="repeat" description="TPR" evidence="1">
    <location>
        <begin position="119"/>
        <end position="152"/>
    </location>
</feature>
<dbReference type="Gene3D" id="1.25.40.10">
    <property type="entry name" value="Tetratricopeptide repeat domain"/>
    <property type="match status" value="1"/>
</dbReference>
<comment type="caution">
    <text evidence="2">The sequence shown here is derived from an EMBL/GenBank/DDBJ whole genome shotgun (WGS) entry which is preliminary data.</text>
</comment>